<evidence type="ECO:0000313" key="6">
    <source>
        <dbReference type="Proteomes" id="UP001155077"/>
    </source>
</evidence>
<dbReference type="Gene3D" id="1.10.10.10">
    <property type="entry name" value="Winged helix-like DNA-binding domain superfamily/Winged helix DNA-binding domain"/>
    <property type="match status" value="1"/>
</dbReference>
<protein>
    <submittedName>
        <fullName evidence="5">Transcriptional repressor AgaR</fullName>
    </submittedName>
</protein>
<evidence type="ECO:0000256" key="3">
    <source>
        <dbReference type="ARBA" id="ARBA00023163"/>
    </source>
</evidence>
<dbReference type="InterPro" id="IPR037171">
    <property type="entry name" value="NagB/RpiA_transferase-like"/>
</dbReference>
<dbReference type="PROSITE" id="PS00894">
    <property type="entry name" value="HTH_DEOR_1"/>
    <property type="match status" value="1"/>
</dbReference>
<keyword evidence="2" id="KW-0238">DNA-binding</keyword>
<feature type="domain" description="HTH deoR-type" evidence="4">
    <location>
        <begin position="4"/>
        <end position="59"/>
    </location>
</feature>
<dbReference type="SMART" id="SM00420">
    <property type="entry name" value="HTH_DEOR"/>
    <property type="match status" value="1"/>
</dbReference>
<dbReference type="Gene3D" id="3.40.50.1360">
    <property type="match status" value="1"/>
</dbReference>
<dbReference type="SUPFAM" id="SSF100950">
    <property type="entry name" value="NagB/RpiA/CoA transferase-like"/>
    <property type="match status" value="1"/>
</dbReference>
<keyword evidence="1" id="KW-0805">Transcription regulation</keyword>
<comment type="caution">
    <text evidence="5">The sequence shown here is derived from an EMBL/GenBank/DDBJ whole genome shotgun (WGS) entry which is preliminary data.</text>
</comment>
<dbReference type="SMART" id="SM01134">
    <property type="entry name" value="DeoRC"/>
    <property type="match status" value="1"/>
</dbReference>
<name>A0ABT0Z3P5_9FLAO</name>
<dbReference type="RefSeq" id="WP_252114383.1">
    <property type="nucleotide sequence ID" value="NZ_JAMSCK010000004.1"/>
</dbReference>
<dbReference type="PANTHER" id="PTHR30363">
    <property type="entry name" value="HTH-TYPE TRANSCRIPTIONAL REGULATOR SRLR-RELATED"/>
    <property type="match status" value="1"/>
</dbReference>
<dbReference type="Proteomes" id="UP001155077">
    <property type="component" value="Unassembled WGS sequence"/>
</dbReference>
<dbReference type="InterPro" id="IPR001034">
    <property type="entry name" value="DeoR_HTH"/>
</dbReference>
<reference evidence="5" key="1">
    <citation type="submission" date="2022-06" db="EMBL/GenBank/DDBJ databases">
        <title>Gramella sediminis sp. nov., isolated from deep-sea sediment of the Indian Ocean.</title>
        <authorList>
            <person name="Yang L."/>
        </authorList>
    </citation>
    <scope>NUCLEOTIDE SEQUENCE</scope>
    <source>
        <strain evidence="5">HMD3159</strain>
    </source>
</reference>
<dbReference type="InterPro" id="IPR050313">
    <property type="entry name" value="Carb_Metab_HTH_regulators"/>
</dbReference>
<dbReference type="Pfam" id="PF08220">
    <property type="entry name" value="HTH_DeoR"/>
    <property type="match status" value="1"/>
</dbReference>
<dbReference type="NCBIfam" id="NF040755">
    <property type="entry name" value="AgaR"/>
    <property type="match status" value="1"/>
</dbReference>
<dbReference type="SUPFAM" id="SSF46785">
    <property type="entry name" value="Winged helix' DNA-binding domain"/>
    <property type="match status" value="1"/>
</dbReference>
<sequence length="253" mass="28475">MKKTAQRRSFILEKLDERGQVTVQELSESLGVSEVTIRNDLDNLEKNNLLIRAHGGAFKTNNILFTVNEKKKINLEQKRKIGKKAVSLINDNDSIILDSGTTTFEISNNLKEFRSLTVISNALDIVNNLSSCENLDVYMPGGYLKEFSMSLVGPMAERNFKQLFCNKLFLGVDGIKLDHGVFTHYMEEAYLNQLMIDIAEEVIIVADSSKFKKAGFAFICDFDKVDKIVTDSAITSTIIKDLNKHNIEVIIAE</sequence>
<dbReference type="InterPro" id="IPR014036">
    <property type="entry name" value="DeoR-like_C"/>
</dbReference>
<accession>A0ABT0Z3P5</accession>
<dbReference type="InterPro" id="IPR036390">
    <property type="entry name" value="WH_DNA-bd_sf"/>
</dbReference>
<dbReference type="PROSITE" id="PS51000">
    <property type="entry name" value="HTH_DEOR_2"/>
    <property type="match status" value="1"/>
</dbReference>
<organism evidence="5 6">
    <name type="scientific">Gramella jeungdoensis</name>
    <dbReference type="NCBI Taxonomy" id="708091"/>
    <lineage>
        <taxon>Bacteria</taxon>
        <taxon>Pseudomonadati</taxon>
        <taxon>Bacteroidota</taxon>
        <taxon>Flavobacteriia</taxon>
        <taxon>Flavobacteriales</taxon>
        <taxon>Flavobacteriaceae</taxon>
        <taxon>Christiangramia</taxon>
    </lineage>
</organism>
<proteinExistence type="predicted"/>
<dbReference type="EMBL" id="JAMSCK010000004">
    <property type="protein sequence ID" value="MCM8570361.1"/>
    <property type="molecule type" value="Genomic_DNA"/>
</dbReference>
<evidence type="ECO:0000259" key="4">
    <source>
        <dbReference type="PROSITE" id="PS51000"/>
    </source>
</evidence>
<dbReference type="InterPro" id="IPR047779">
    <property type="entry name" value="AgaR-like"/>
</dbReference>
<evidence type="ECO:0000256" key="2">
    <source>
        <dbReference type="ARBA" id="ARBA00023125"/>
    </source>
</evidence>
<evidence type="ECO:0000256" key="1">
    <source>
        <dbReference type="ARBA" id="ARBA00023015"/>
    </source>
</evidence>
<keyword evidence="3" id="KW-0804">Transcription</keyword>
<dbReference type="PANTHER" id="PTHR30363:SF44">
    <property type="entry name" value="AGA OPERON TRANSCRIPTIONAL REPRESSOR-RELATED"/>
    <property type="match status" value="1"/>
</dbReference>
<evidence type="ECO:0000313" key="5">
    <source>
        <dbReference type="EMBL" id="MCM8570361.1"/>
    </source>
</evidence>
<dbReference type="InterPro" id="IPR018356">
    <property type="entry name" value="Tscrpt_reg_HTH_DeoR_CS"/>
</dbReference>
<dbReference type="InterPro" id="IPR036388">
    <property type="entry name" value="WH-like_DNA-bd_sf"/>
</dbReference>
<gene>
    <name evidence="5" type="primary">agaR</name>
    <name evidence="5" type="ORF">NE848_13290</name>
</gene>
<dbReference type="Pfam" id="PF00455">
    <property type="entry name" value="DeoRC"/>
    <property type="match status" value="1"/>
</dbReference>
<dbReference type="PRINTS" id="PR00037">
    <property type="entry name" value="HTHLACR"/>
</dbReference>
<keyword evidence="6" id="KW-1185">Reference proteome</keyword>